<evidence type="ECO:0000313" key="3">
    <source>
        <dbReference type="Proteomes" id="UP000054560"/>
    </source>
</evidence>
<dbReference type="GeneID" id="25906574"/>
<feature type="compositionally biased region" description="Basic and acidic residues" evidence="1">
    <location>
        <begin position="79"/>
        <end position="92"/>
    </location>
</feature>
<dbReference type="AlphaFoldDB" id="A0A0L0FYC1"/>
<protein>
    <submittedName>
        <fullName evidence="2">Uncharacterized protein</fullName>
    </submittedName>
</protein>
<accession>A0A0L0FYC1</accession>
<organism evidence="2 3">
    <name type="scientific">Sphaeroforma arctica JP610</name>
    <dbReference type="NCBI Taxonomy" id="667725"/>
    <lineage>
        <taxon>Eukaryota</taxon>
        <taxon>Ichthyosporea</taxon>
        <taxon>Ichthyophonida</taxon>
        <taxon>Sphaeroforma</taxon>
    </lineage>
</organism>
<dbReference type="RefSeq" id="XP_014155516.1">
    <property type="nucleotide sequence ID" value="XM_014300041.1"/>
</dbReference>
<evidence type="ECO:0000256" key="1">
    <source>
        <dbReference type="SAM" id="MobiDB-lite"/>
    </source>
</evidence>
<dbReference type="EMBL" id="KQ242015">
    <property type="protein sequence ID" value="KNC81614.1"/>
    <property type="molecule type" value="Genomic_DNA"/>
</dbReference>
<sequence length="137" mass="15911">MAAFLILGAVFVAKQIKEELDSDDVKEDRRRLRVVEKRIRTPIEGHVTFSIEKREMERKKIEAQILRPSKVTRRVRRMQSREERKGVQERRTPLGSGSFALGSDEYITLQTAEYVHAFEAHTGEKRPARLTPIPLLE</sequence>
<proteinExistence type="predicted"/>
<reference evidence="2 3" key="1">
    <citation type="submission" date="2011-02" db="EMBL/GenBank/DDBJ databases">
        <title>The Genome Sequence of Sphaeroforma arctica JP610.</title>
        <authorList>
            <consortium name="The Broad Institute Genome Sequencing Platform"/>
            <person name="Russ C."/>
            <person name="Cuomo C."/>
            <person name="Young S.K."/>
            <person name="Zeng Q."/>
            <person name="Gargeya S."/>
            <person name="Alvarado L."/>
            <person name="Berlin A."/>
            <person name="Chapman S.B."/>
            <person name="Chen Z."/>
            <person name="Freedman E."/>
            <person name="Gellesch M."/>
            <person name="Goldberg J."/>
            <person name="Griggs A."/>
            <person name="Gujja S."/>
            <person name="Heilman E."/>
            <person name="Heiman D."/>
            <person name="Howarth C."/>
            <person name="Mehta T."/>
            <person name="Neiman D."/>
            <person name="Pearson M."/>
            <person name="Roberts A."/>
            <person name="Saif S."/>
            <person name="Shea T."/>
            <person name="Shenoy N."/>
            <person name="Sisk P."/>
            <person name="Stolte C."/>
            <person name="Sykes S."/>
            <person name="White J."/>
            <person name="Yandava C."/>
            <person name="Burger G."/>
            <person name="Gray M.W."/>
            <person name="Holland P.W.H."/>
            <person name="King N."/>
            <person name="Lang F.B.F."/>
            <person name="Roger A.J."/>
            <person name="Ruiz-Trillo I."/>
            <person name="Haas B."/>
            <person name="Nusbaum C."/>
            <person name="Birren B."/>
        </authorList>
    </citation>
    <scope>NUCLEOTIDE SEQUENCE [LARGE SCALE GENOMIC DNA]</scope>
    <source>
        <strain evidence="2 3">JP610</strain>
    </source>
</reference>
<feature type="region of interest" description="Disordered" evidence="1">
    <location>
        <begin position="72"/>
        <end position="99"/>
    </location>
</feature>
<dbReference type="Proteomes" id="UP000054560">
    <property type="component" value="Unassembled WGS sequence"/>
</dbReference>
<name>A0A0L0FYC1_9EUKA</name>
<evidence type="ECO:0000313" key="2">
    <source>
        <dbReference type="EMBL" id="KNC81614.1"/>
    </source>
</evidence>
<gene>
    <name evidence="2" type="ORF">SARC_06070</name>
</gene>
<keyword evidence="3" id="KW-1185">Reference proteome</keyword>